<reference evidence="2" key="2">
    <citation type="submission" date="2010-07" db="EMBL/GenBank/DDBJ databases">
        <authorList>
            <consortium name="The Broad Institute Genome Sequencing Platform"/>
            <consortium name="Broad Institute Genome Sequencing Center for Infectious Disease"/>
            <person name="Ma L.-J."/>
            <person name="Dead R."/>
            <person name="Young S."/>
            <person name="Zeng Q."/>
            <person name="Koehrsen M."/>
            <person name="Alvarado L."/>
            <person name="Berlin A."/>
            <person name="Chapman S.B."/>
            <person name="Chen Z."/>
            <person name="Freedman E."/>
            <person name="Gellesch M."/>
            <person name="Goldberg J."/>
            <person name="Griggs A."/>
            <person name="Gujja S."/>
            <person name="Heilman E.R."/>
            <person name="Heiman D."/>
            <person name="Hepburn T."/>
            <person name="Howarth C."/>
            <person name="Jen D."/>
            <person name="Larson L."/>
            <person name="Mehta T."/>
            <person name="Neiman D."/>
            <person name="Pearson M."/>
            <person name="Roberts A."/>
            <person name="Saif S."/>
            <person name="Shea T."/>
            <person name="Shenoy N."/>
            <person name="Sisk P."/>
            <person name="Stolte C."/>
            <person name="Sykes S."/>
            <person name="Walk T."/>
            <person name="White J."/>
            <person name="Yandava C."/>
            <person name="Haas B."/>
            <person name="Nusbaum C."/>
            <person name="Birren B."/>
        </authorList>
    </citation>
    <scope>NUCLEOTIDE SEQUENCE</scope>
    <source>
        <strain evidence="2">R3-111a-1</strain>
    </source>
</reference>
<evidence type="ECO:0000256" key="1">
    <source>
        <dbReference type="SAM" id="MobiDB-lite"/>
    </source>
</evidence>
<reference evidence="4" key="1">
    <citation type="submission" date="2010-07" db="EMBL/GenBank/DDBJ databases">
        <title>The genome sequence of Gaeumannomyces graminis var. tritici strain R3-111a-1.</title>
        <authorList>
            <consortium name="The Broad Institute Genome Sequencing Platform"/>
            <person name="Ma L.-J."/>
            <person name="Dead R."/>
            <person name="Young S."/>
            <person name="Zeng Q."/>
            <person name="Koehrsen M."/>
            <person name="Alvarado L."/>
            <person name="Berlin A."/>
            <person name="Chapman S.B."/>
            <person name="Chen Z."/>
            <person name="Freedman E."/>
            <person name="Gellesch M."/>
            <person name="Goldberg J."/>
            <person name="Griggs A."/>
            <person name="Gujja S."/>
            <person name="Heilman E.R."/>
            <person name="Heiman D."/>
            <person name="Hepburn T."/>
            <person name="Howarth C."/>
            <person name="Jen D."/>
            <person name="Larson L."/>
            <person name="Mehta T."/>
            <person name="Neiman D."/>
            <person name="Pearson M."/>
            <person name="Roberts A."/>
            <person name="Saif S."/>
            <person name="Shea T."/>
            <person name="Shenoy N."/>
            <person name="Sisk P."/>
            <person name="Stolte C."/>
            <person name="Sykes S."/>
            <person name="Walk T."/>
            <person name="White J."/>
            <person name="Yandava C."/>
            <person name="Haas B."/>
            <person name="Nusbaum C."/>
            <person name="Birren B."/>
        </authorList>
    </citation>
    <scope>NUCLEOTIDE SEQUENCE [LARGE SCALE GENOMIC DNA]</scope>
    <source>
        <strain evidence="4">R3-111a-1</strain>
    </source>
</reference>
<accession>J3P5M1</accession>
<reference evidence="3" key="5">
    <citation type="submission" date="2018-04" db="UniProtKB">
        <authorList>
            <consortium name="EnsemblFungi"/>
        </authorList>
    </citation>
    <scope>IDENTIFICATION</scope>
    <source>
        <strain evidence="3">R3-111a-1</strain>
    </source>
</reference>
<feature type="region of interest" description="Disordered" evidence="1">
    <location>
        <begin position="1"/>
        <end position="85"/>
    </location>
</feature>
<dbReference type="GeneID" id="20349269"/>
<dbReference type="VEuPathDB" id="FungiDB:GGTG_08811"/>
<name>J3P5M1_GAET3</name>
<keyword evidence="4" id="KW-1185">Reference proteome</keyword>
<reference evidence="2" key="3">
    <citation type="submission" date="2010-09" db="EMBL/GenBank/DDBJ databases">
        <title>Annotation of Gaeumannomyces graminis var. tritici R3-111a-1.</title>
        <authorList>
            <consortium name="The Broad Institute Genome Sequencing Platform"/>
            <person name="Ma L.-J."/>
            <person name="Dead R."/>
            <person name="Young S.K."/>
            <person name="Zeng Q."/>
            <person name="Gargeya S."/>
            <person name="Fitzgerald M."/>
            <person name="Haas B."/>
            <person name="Abouelleil A."/>
            <person name="Alvarado L."/>
            <person name="Arachchi H.M."/>
            <person name="Berlin A."/>
            <person name="Brown A."/>
            <person name="Chapman S.B."/>
            <person name="Chen Z."/>
            <person name="Dunbar C."/>
            <person name="Freedman E."/>
            <person name="Gearin G."/>
            <person name="Gellesch M."/>
            <person name="Goldberg J."/>
            <person name="Griggs A."/>
            <person name="Gujja S."/>
            <person name="Heiman D."/>
            <person name="Howarth C."/>
            <person name="Larson L."/>
            <person name="Lui A."/>
            <person name="MacDonald P.J.P."/>
            <person name="Mehta T."/>
            <person name="Montmayeur A."/>
            <person name="Murphy C."/>
            <person name="Neiman D."/>
            <person name="Pearson M."/>
            <person name="Priest M."/>
            <person name="Roberts A."/>
            <person name="Saif S."/>
            <person name="Shea T."/>
            <person name="Shenoy N."/>
            <person name="Sisk P."/>
            <person name="Stolte C."/>
            <person name="Sykes S."/>
            <person name="Yandava C."/>
            <person name="Wortman J."/>
            <person name="Nusbaum C."/>
            <person name="Birren B."/>
        </authorList>
    </citation>
    <scope>NUCLEOTIDE SEQUENCE</scope>
    <source>
        <strain evidence="2">R3-111a-1</strain>
    </source>
</reference>
<dbReference type="Proteomes" id="UP000006039">
    <property type="component" value="Unassembled WGS sequence"/>
</dbReference>
<reference evidence="3" key="4">
    <citation type="journal article" date="2015" name="G3 (Bethesda)">
        <title>Genome sequences of three phytopathogenic species of the Magnaporthaceae family of fungi.</title>
        <authorList>
            <person name="Okagaki L.H."/>
            <person name="Nunes C.C."/>
            <person name="Sailsbery J."/>
            <person name="Clay B."/>
            <person name="Brown D."/>
            <person name="John T."/>
            <person name="Oh Y."/>
            <person name="Young N."/>
            <person name="Fitzgerald M."/>
            <person name="Haas B.J."/>
            <person name="Zeng Q."/>
            <person name="Young S."/>
            <person name="Adiconis X."/>
            <person name="Fan L."/>
            <person name="Levin J.Z."/>
            <person name="Mitchell T.K."/>
            <person name="Okubara P.A."/>
            <person name="Farman M.L."/>
            <person name="Kohn L.M."/>
            <person name="Birren B."/>
            <person name="Ma L.-J."/>
            <person name="Dean R.A."/>
        </authorList>
    </citation>
    <scope>NUCLEOTIDE SEQUENCE</scope>
    <source>
        <strain evidence="3">R3-111a-1</strain>
    </source>
</reference>
<dbReference type="RefSeq" id="XP_009224917.1">
    <property type="nucleotide sequence ID" value="XM_009226653.1"/>
</dbReference>
<feature type="compositionally biased region" description="Basic and acidic residues" evidence="1">
    <location>
        <begin position="138"/>
        <end position="154"/>
    </location>
</feature>
<sequence>MTPKAAGAQWNPAACSGWNKTLHHVHSSQGPESGDASAPRGEERRRRGRSRETAAMPGGWWQNRQSRWKGRLQDANQKPPTAVAPSSLPVTFCLPRLSPVSLPTFPQGGGWERAGSGRQEGFWTSHRHQPPAMSHGDAASRRSNQEPARMRPEALPRGSSGRPAVPENGSRRATADATPRGGKCGGNKELKRPGCVPWPLWIGGKTTWEFA</sequence>
<dbReference type="AlphaFoldDB" id="J3P5M1"/>
<gene>
    <name evidence="3" type="primary">20349269</name>
    <name evidence="2" type="ORF">GGTG_08811</name>
</gene>
<proteinExistence type="predicted"/>
<evidence type="ECO:0000313" key="4">
    <source>
        <dbReference type="Proteomes" id="UP000006039"/>
    </source>
</evidence>
<evidence type="ECO:0000313" key="2">
    <source>
        <dbReference type="EMBL" id="EJT74973.1"/>
    </source>
</evidence>
<dbReference type="HOGENOM" id="CLU_1304934_0_0_1"/>
<dbReference type="EMBL" id="GL385398">
    <property type="protein sequence ID" value="EJT74973.1"/>
    <property type="molecule type" value="Genomic_DNA"/>
</dbReference>
<protein>
    <submittedName>
        <fullName evidence="2 3">Uncharacterized protein</fullName>
    </submittedName>
</protein>
<feature type="region of interest" description="Disordered" evidence="1">
    <location>
        <begin position="123"/>
        <end position="195"/>
    </location>
</feature>
<dbReference type="EnsemblFungi" id="EJT74973">
    <property type="protein sequence ID" value="EJT74973"/>
    <property type="gene ID" value="GGTG_08811"/>
</dbReference>
<organism evidence="2">
    <name type="scientific">Gaeumannomyces tritici (strain R3-111a-1)</name>
    <name type="common">Wheat and barley take-all root rot fungus</name>
    <name type="synonym">Gaeumannomyces graminis var. tritici</name>
    <dbReference type="NCBI Taxonomy" id="644352"/>
    <lineage>
        <taxon>Eukaryota</taxon>
        <taxon>Fungi</taxon>
        <taxon>Dikarya</taxon>
        <taxon>Ascomycota</taxon>
        <taxon>Pezizomycotina</taxon>
        <taxon>Sordariomycetes</taxon>
        <taxon>Sordariomycetidae</taxon>
        <taxon>Magnaporthales</taxon>
        <taxon>Magnaporthaceae</taxon>
        <taxon>Gaeumannomyces</taxon>
    </lineage>
</organism>
<evidence type="ECO:0000313" key="3">
    <source>
        <dbReference type="EnsemblFungi" id="EJT74973"/>
    </source>
</evidence>